<dbReference type="SFLD" id="SFLDG01067">
    <property type="entry name" value="SPASM/twitch_domain_containing"/>
    <property type="match status" value="1"/>
</dbReference>
<dbReference type="InterPro" id="IPR013785">
    <property type="entry name" value="Aldolase_TIM"/>
</dbReference>
<dbReference type="PANTHER" id="PTHR11228">
    <property type="entry name" value="RADICAL SAM DOMAIN PROTEIN"/>
    <property type="match status" value="1"/>
</dbReference>
<evidence type="ECO:0000256" key="2">
    <source>
        <dbReference type="ARBA" id="ARBA00022723"/>
    </source>
</evidence>
<dbReference type="GO" id="GO:0003824">
    <property type="term" value="F:catalytic activity"/>
    <property type="evidence" value="ECO:0007669"/>
    <property type="project" value="InterPro"/>
</dbReference>
<evidence type="ECO:0000256" key="3">
    <source>
        <dbReference type="ARBA" id="ARBA00023004"/>
    </source>
</evidence>
<evidence type="ECO:0000256" key="1">
    <source>
        <dbReference type="ARBA" id="ARBA00022691"/>
    </source>
</evidence>
<dbReference type="SFLD" id="SFLDS00029">
    <property type="entry name" value="Radical_SAM"/>
    <property type="match status" value="1"/>
</dbReference>
<evidence type="ECO:0000313" key="7">
    <source>
        <dbReference type="Proteomes" id="UP001173223"/>
    </source>
</evidence>
<accession>A0AAW6WE30</accession>
<evidence type="ECO:0000259" key="5">
    <source>
        <dbReference type="Pfam" id="PF04055"/>
    </source>
</evidence>
<protein>
    <submittedName>
        <fullName evidence="6">Radical SAM protein</fullName>
    </submittedName>
</protein>
<dbReference type="EMBL" id="JAMGTK010000026">
    <property type="protein sequence ID" value="MDK4512822.1"/>
    <property type="molecule type" value="Genomic_DNA"/>
</dbReference>
<dbReference type="InterPro" id="IPR007197">
    <property type="entry name" value="rSAM"/>
</dbReference>
<keyword evidence="3" id="KW-0408">Iron</keyword>
<dbReference type="Proteomes" id="UP001173223">
    <property type="component" value="Unassembled WGS sequence"/>
</dbReference>
<dbReference type="Gene3D" id="3.20.20.70">
    <property type="entry name" value="Aldolase class I"/>
    <property type="match status" value="1"/>
</dbReference>
<proteinExistence type="predicted"/>
<dbReference type="GO" id="GO:0051536">
    <property type="term" value="F:iron-sulfur cluster binding"/>
    <property type="evidence" value="ECO:0007669"/>
    <property type="project" value="UniProtKB-KW"/>
</dbReference>
<dbReference type="SUPFAM" id="SSF102114">
    <property type="entry name" value="Radical SAM enzymes"/>
    <property type="match status" value="1"/>
</dbReference>
<dbReference type="PANTHER" id="PTHR11228:SF7">
    <property type="entry name" value="PQQA PEPTIDE CYCLASE"/>
    <property type="match status" value="1"/>
</dbReference>
<gene>
    <name evidence="6" type="ORF">MWG07_11240</name>
</gene>
<dbReference type="CDD" id="cd01335">
    <property type="entry name" value="Radical_SAM"/>
    <property type="match status" value="1"/>
</dbReference>
<comment type="caution">
    <text evidence="6">The sequence shown here is derived from an EMBL/GenBank/DDBJ whole genome shotgun (WGS) entry which is preliminary data.</text>
</comment>
<keyword evidence="1" id="KW-0949">S-adenosyl-L-methionine</keyword>
<reference evidence="6" key="1">
    <citation type="journal article" date="2022" name="Gene">
        <title>A genome-led study on the pathogenesis of Fusobacterium necrophorum infections.</title>
        <authorList>
            <person name="Thapa G."/>
            <person name="Jayal A."/>
            <person name="Sikazwe E."/>
            <person name="Perry T."/>
            <person name="Mohammed Al Balushi A."/>
            <person name="Livingstone P."/>
        </authorList>
    </citation>
    <scope>NUCLEOTIDE SEQUENCE</scope>
    <source>
        <strain evidence="6">BRON_8</strain>
    </source>
</reference>
<reference evidence="6" key="2">
    <citation type="submission" date="2022-04" db="EMBL/GenBank/DDBJ databases">
        <authorList>
            <person name="Livingstone P.G."/>
        </authorList>
    </citation>
    <scope>NUCLEOTIDE SEQUENCE</scope>
    <source>
        <strain evidence="6">BRON_8</strain>
    </source>
</reference>
<dbReference type="InterPro" id="IPR050377">
    <property type="entry name" value="Radical_SAM_PqqE_MftC-like"/>
</dbReference>
<keyword evidence="7" id="KW-1185">Reference proteome</keyword>
<organism evidence="6 7">
    <name type="scientific">Fusobacterium necrophorum</name>
    <dbReference type="NCBI Taxonomy" id="859"/>
    <lineage>
        <taxon>Bacteria</taxon>
        <taxon>Fusobacteriati</taxon>
        <taxon>Fusobacteriota</taxon>
        <taxon>Fusobacteriia</taxon>
        <taxon>Fusobacteriales</taxon>
        <taxon>Fusobacteriaceae</taxon>
        <taxon>Fusobacterium</taxon>
    </lineage>
</organism>
<name>A0AAW6WE30_9FUSO</name>
<dbReference type="AlphaFoldDB" id="A0AAW6WE30"/>
<feature type="domain" description="Radical SAM core" evidence="5">
    <location>
        <begin position="6"/>
        <end position="97"/>
    </location>
</feature>
<dbReference type="GO" id="GO:0046872">
    <property type="term" value="F:metal ion binding"/>
    <property type="evidence" value="ECO:0007669"/>
    <property type="project" value="UniProtKB-KW"/>
</dbReference>
<keyword evidence="4" id="KW-0411">Iron-sulfur</keyword>
<dbReference type="InterPro" id="IPR058240">
    <property type="entry name" value="rSAM_sf"/>
</dbReference>
<sequence>MEFKLILGYRCNLKCSYCYQLKEHCNDKEMSYEIIDTFLKRYNKLKGSHSINFFGGEPLLYADKIKYIMDRVDKDRTSISISTNGSLRGTFYELQEYWGQHSIGNLLSNKEHGDFTKLNEESSFRYVVTKENIDELTESKITFLANHYKEKLQFKYDMSSKWELEHIQKMEHVQRILQGVLGSDFHIELPVDYNSKFVCFVSGTNCFINYNGDYLACHRNPNSKLGNIMEEDFIYCKNEYCLDRCTNRPENLYSYGKYEFKGVTLFHSCD</sequence>
<keyword evidence="2" id="KW-0479">Metal-binding</keyword>
<dbReference type="Pfam" id="PF04055">
    <property type="entry name" value="Radical_SAM"/>
    <property type="match status" value="1"/>
</dbReference>
<evidence type="ECO:0000256" key="4">
    <source>
        <dbReference type="ARBA" id="ARBA00023014"/>
    </source>
</evidence>
<evidence type="ECO:0000313" key="6">
    <source>
        <dbReference type="EMBL" id="MDK4512822.1"/>
    </source>
</evidence>
<dbReference type="RefSeq" id="WP_285049323.1">
    <property type="nucleotide sequence ID" value="NZ_JAMGTK010000026.1"/>
</dbReference>